<keyword evidence="5 9" id="KW-1133">Transmembrane helix</keyword>
<evidence type="ECO:0000256" key="4">
    <source>
        <dbReference type="ARBA" id="ARBA00022692"/>
    </source>
</evidence>
<comment type="similarity">
    <text evidence="2 7">Belongs to the major facilitator superfamily. Sugar transporter (TC 2.A.1.1) family.</text>
</comment>
<evidence type="ECO:0000256" key="9">
    <source>
        <dbReference type="SAM" id="Phobius"/>
    </source>
</evidence>
<name>A0A1X2HPI6_SYNRA</name>
<evidence type="ECO:0000259" key="10">
    <source>
        <dbReference type="PROSITE" id="PS50850"/>
    </source>
</evidence>
<evidence type="ECO:0000256" key="1">
    <source>
        <dbReference type="ARBA" id="ARBA00004141"/>
    </source>
</evidence>
<evidence type="ECO:0000256" key="3">
    <source>
        <dbReference type="ARBA" id="ARBA00022448"/>
    </source>
</evidence>
<dbReference type="EMBL" id="MCGN01000002">
    <property type="protein sequence ID" value="ORZ01303.1"/>
    <property type="molecule type" value="Genomic_DNA"/>
</dbReference>
<sequence length="498" mass="55248">MSASRSIFSGSAFLYAVACFASLGQFLFGYDQGVLSGILVNEDWLQQFNQPNSTIQGLVVSIFLLGAWITSYMASYTMDHLGRRWTIEIGALVFIVGGILQTVSNTLVQIMFGRLIAGFGIGFLSTVLPAYTAELSRAHNKGRVTTAGMSINMFGYMCSGFIDYGFSFDNTQWSWRGPLLLQALFAVILALGCMLLPESPRYLVGKDQKDRALKVLSSMYGEPEDDEKVQKEYNEIAAAVKYERTLGQTTWTEMVTTYRRRSFIAIMVQALGQLSGINIVTYYAPKMYEAVLGEGRITILMAGFTALAYFVGALLAIYLVDVAGRRPLFMTGSGLMIIWLILMAVFNKVQLGLTSAILVIVFTMVYVFTFGATWACVDWLYPAEIFPLRARGKGMSLAVSSNWLCNFAVGLWTPPLMDRIGWATYIFYMAFNLIALVVVYFTFVETMGRSLEEIDEAFGDVNHAAMGMNDTKDPAAVMHNSGYSSQDEKTEKENDSKV</sequence>
<dbReference type="InParanoid" id="A0A1X2HPI6"/>
<dbReference type="OrthoDB" id="4142200at2759"/>
<dbReference type="InterPro" id="IPR003663">
    <property type="entry name" value="Sugar/inositol_transpt"/>
</dbReference>
<dbReference type="Pfam" id="PF00083">
    <property type="entry name" value="Sugar_tr"/>
    <property type="match status" value="1"/>
</dbReference>
<feature type="domain" description="Major facilitator superfamily (MFS) profile" evidence="10">
    <location>
        <begin position="17"/>
        <end position="447"/>
    </location>
</feature>
<feature type="transmembrane region" description="Helical" evidence="9">
    <location>
        <begin position="425"/>
        <end position="444"/>
    </location>
</feature>
<dbReference type="Gene3D" id="1.20.1250.20">
    <property type="entry name" value="MFS general substrate transporter like domains"/>
    <property type="match status" value="1"/>
</dbReference>
<feature type="transmembrane region" description="Helical" evidence="9">
    <location>
        <begin position="352"/>
        <end position="382"/>
    </location>
</feature>
<evidence type="ECO:0000256" key="6">
    <source>
        <dbReference type="ARBA" id="ARBA00023136"/>
    </source>
</evidence>
<dbReference type="NCBIfam" id="TIGR00879">
    <property type="entry name" value="SP"/>
    <property type="match status" value="1"/>
</dbReference>
<feature type="transmembrane region" description="Helical" evidence="9">
    <location>
        <begin position="327"/>
        <end position="346"/>
    </location>
</feature>
<dbReference type="GO" id="GO:0016020">
    <property type="term" value="C:membrane"/>
    <property type="evidence" value="ECO:0007669"/>
    <property type="project" value="UniProtKB-SubCell"/>
</dbReference>
<dbReference type="InterPro" id="IPR020846">
    <property type="entry name" value="MFS_dom"/>
</dbReference>
<dbReference type="SUPFAM" id="SSF103473">
    <property type="entry name" value="MFS general substrate transporter"/>
    <property type="match status" value="1"/>
</dbReference>
<dbReference type="GO" id="GO:0005351">
    <property type="term" value="F:carbohydrate:proton symporter activity"/>
    <property type="evidence" value="ECO:0007669"/>
    <property type="project" value="TreeGrafter"/>
</dbReference>
<dbReference type="PRINTS" id="PR00171">
    <property type="entry name" value="SUGRTRNSPORT"/>
</dbReference>
<dbReference type="InterPro" id="IPR005829">
    <property type="entry name" value="Sugar_transporter_CS"/>
</dbReference>
<feature type="transmembrane region" description="Helical" evidence="9">
    <location>
        <begin position="179"/>
        <end position="196"/>
    </location>
</feature>
<dbReference type="AlphaFoldDB" id="A0A1X2HPI6"/>
<dbReference type="PROSITE" id="PS50850">
    <property type="entry name" value="MFS"/>
    <property type="match status" value="1"/>
</dbReference>
<protein>
    <submittedName>
        <fullName evidence="11">General substrate transporter</fullName>
    </submittedName>
</protein>
<dbReference type="PANTHER" id="PTHR48022:SF73">
    <property type="entry name" value="METABOLITE TRANSPORT PROTEIN YDL199C-RELATED"/>
    <property type="match status" value="1"/>
</dbReference>
<accession>A0A1X2HPI6</accession>
<keyword evidence="12" id="KW-1185">Reference proteome</keyword>
<evidence type="ECO:0000256" key="5">
    <source>
        <dbReference type="ARBA" id="ARBA00022989"/>
    </source>
</evidence>
<dbReference type="PROSITE" id="PS00216">
    <property type="entry name" value="SUGAR_TRANSPORT_1"/>
    <property type="match status" value="2"/>
</dbReference>
<feature type="compositionally biased region" description="Basic and acidic residues" evidence="8">
    <location>
        <begin position="486"/>
        <end position="498"/>
    </location>
</feature>
<feature type="region of interest" description="Disordered" evidence="8">
    <location>
        <begin position="477"/>
        <end position="498"/>
    </location>
</feature>
<feature type="transmembrane region" description="Helical" evidence="9">
    <location>
        <begin position="263"/>
        <end position="285"/>
    </location>
</feature>
<keyword evidence="3 7" id="KW-0813">Transport</keyword>
<proteinExistence type="inferred from homology"/>
<keyword evidence="4 9" id="KW-0812">Transmembrane</keyword>
<keyword evidence="6 9" id="KW-0472">Membrane</keyword>
<comment type="caution">
    <text evidence="11">The sequence shown here is derived from an EMBL/GenBank/DDBJ whole genome shotgun (WGS) entry which is preliminary data.</text>
</comment>
<reference evidence="11 12" key="1">
    <citation type="submission" date="2016-07" db="EMBL/GenBank/DDBJ databases">
        <title>Pervasive Adenine N6-methylation of Active Genes in Fungi.</title>
        <authorList>
            <consortium name="DOE Joint Genome Institute"/>
            <person name="Mondo S.J."/>
            <person name="Dannebaum R.O."/>
            <person name="Kuo R.C."/>
            <person name="Labutti K."/>
            <person name="Haridas S."/>
            <person name="Kuo A."/>
            <person name="Salamov A."/>
            <person name="Ahrendt S.R."/>
            <person name="Lipzen A."/>
            <person name="Sullivan W."/>
            <person name="Andreopoulos W.B."/>
            <person name="Clum A."/>
            <person name="Lindquist E."/>
            <person name="Daum C."/>
            <person name="Ramamoorthy G.K."/>
            <person name="Gryganskyi A."/>
            <person name="Culley D."/>
            <person name="Magnuson J.K."/>
            <person name="James T.Y."/>
            <person name="O'Malley M.A."/>
            <person name="Stajich J.E."/>
            <person name="Spatafora J.W."/>
            <person name="Visel A."/>
            <person name="Grigoriev I.V."/>
        </authorList>
    </citation>
    <scope>NUCLEOTIDE SEQUENCE [LARGE SCALE GENOMIC DNA]</scope>
    <source>
        <strain evidence="11 12">NRRL 2496</strain>
    </source>
</reference>
<feature type="transmembrane region" description="Helical" evidence="9">
    <location>
        <begin position="12"/>
        <end position="30"/>
    </location>
</feature>
<feature type="transmembrane region" description="Helical" evidence="9">
    <location>
        <begin position="85"/>
        <end position="104"/>
    </location>
</feature>
<dbReference type="PROSITE" id="PS00217">
    <property type="entry name" value="SUGAR_TRANSPORT_2"/>
    <property type="match status" value="1"/>
</dbReference>
<comment type="subcellular location">
    <subcellularLocation>
        <location evidence="1">Membrane</location>
        <topology evidence="1">Multi-pass membrane protein</topology>
    </subcellularLocation>
</comment>
<dbReference type="FunFam" id="1.20.1250.20:FF:000134">
    <property type="entry name" value="MFS sugar transporter protein"/>
    <property type="match status" value="1"/>
</dbReference>
<evidence type="ECO:0000256" key="7">
    <source>
        <dbReference type="RuleBase" id="RU003346"/>
    </source>
</evidence>
<dbReference type="InterPro" id="IPR005828">
    <property type="entry name" value="MFS_sugar_transport-like"/>
</dbReference>
<feature type="transmembrane region" description="Helical" evidence="9">
    <location>
        <begin position="110"/>
        <end position="132"/>
    </location>
</feature>
<feature type="transmembrane region" description="Helical" evidence="9">
    <location>
        <begin position="394"/>
        <end position="413"/>
    </location>
</feature>
<gene>
    <name evidence="11" type="ORF">BCR43DRAFT_453741</name>
</gene>
<evidence type="ECO:0000313" key="11">
    <source>
        <dbReference type="EMBL" id="ORZ01303.1"/>
    </source>
</evidence>
<evidence type="ECO:0000256" key="2">
    <source>
        <dbReference type="ARBA" id="ARBA00010992"/>
    </source>
</evidence>
<dbReference type="PANTHER" id="PTHR48022">
    <property type="entry name" value="PLASTIDIC GLUCOSE TRANSPORTER 4"/>
    <property type="match status" value="1"/>
</dbReference>
<dbReference type="Proteomes" id="UP000242180">
    <property type="component" value="Unassembled WGS sequence"/>
</dbReference>
<feature type="transmembrane region" description="Helical" evidence="9">
    <location>
        <begin position="297"/>
        <end position="320"/>
    </location>
</feature>
<dbReference type="InterPro" id="IPR036259">
    <property type="entry name" value="MFS_trans_sf"/>
</dbReference>
<dbReference type="STRING" id="13706.A0A1X2HPI6"/>
<organism evidence="11 12">
    <name type="scientific">Syncephalastrum racemosum</name>
    <name type="common">Filamentous fungus</name>
    <dbReference type="NCBI Taxonomy" id="13706"/>
    <lineage>
        <taxon>Eukaryota</taxon>
        <taxon>Fungi</taxon>
        <taxon>Fungi incertae sedis</taxon>
        <taxon>Mucoromycota</taxon>
        <taxon>Mucoromycotina</taxon>
        <taxon>Mucoromycetes</taxon>
        <taxon>Mucorales</taxon>
        <taxon>Syncephalastraceae</taxon>
        <taxon>Syncephalastrum</taxon>
    </lineage>
</organism>
<feature type="transmembrane region" description="Helical" evidence="9">
    <location>
        <begin position="144"/>
        <end position="167"/>
    </location>
</feature>
<dbReference type="InterPro" id="IPR050360">
    <property type="entry name" value="MFS_Sugar_Transporters"/>
</dbReference>
<evidence type="ECO:0000313" key="12">
    <source>
        <dbReference type="Proteomes" id="UP000242180"/>
    </source>
</evidence>
<feature type="transmembrane region" description="Helical" evidence="9">
    <location>
        <begin position="54"/>
        <end position="73"/>
    </location>
</feature>
<evidence type="ECO:0000256" key="8">
    <source>
        <dbReference type="SAM" id="MobiDB-lite"/>
    </source>
</evidence>